<feature type="region of interest" description="Disordered" evidence="1">
    <location>
        <begin position="1"/>
        <end position="29"/>
    </location>
</feature>
<evidence type="ECO:0000313" key="3">
    <source>
        <dbReference type="Proteomes" id="UP000542776"/>
    </source>
</evidence>
<dbReference type="AlphaFoldDB" id="A0A7W6H8V8"/>
<comment type="caution">
    <text evidence="2">The sequence shown here is derived from an EMBL/GenBank/DDBJ whole genome shotgun (WGS) entry which is preliminary data.</text>
</comment>
<sequence length="95" mass="10681">MIANQLKKDDFLPSYHPAPRRARGPASSEEIKRKLIEEFAFTDEDLAVAHEKSGTPITPIKIVAAMANHSSTRTTQFYDRRPGAMTLDDVERVLI</sequence>
<name>A0A7W6H8V8_9HYPH</name>
<gene>
    <name evidence="2" type="ORF">GGR04_004644</name>
</gene>
<evidence type="ECO:0000256" key="1">
    <source>
        <dbReference type="SAM" id="MobiDB-lite"/>
    </source>
</evidence>
<organism evidence="2 3">
    <name type="scientific">Aureimonas pseudogalii</name>
    <dbReference type="NCBI Taxonomy" id="1744844"/>
    <lineage>
        <taxon>Bacteria</taxon>
        <taxon>Pseudomonadati</taxon>
        <taxon>Pseudomonadota</taxon>
        <taxon>Alphaproteobacteria</taxon>
        <taxon>Hyphomicrobiales</taxon>
        <taxon>Aurantimonadaceae</taxon>
        <taxon>Aureimonas</taxon>
    </lineage>
</organism>
<proteinExistence type="predicted"/>
<dbReference type="EMBL" id="JACIEK010000029">
    <property type="protein sequence ID" value="MBB4000764.1"/>
    <property type="molecule type" value="Genomic_DNA"/>
</dbReference>
<keyword evidence="3" id="KW-1185">Reference proteome</keyword>
<dbReference type="Proteomes" id="UP000542776">
    <property type="component" value="Unassembled WGS sequence"/>
</dbReference>
<reference evidence="2 3" key="1">
    <citation type="submission" date="2020-08" db="EMBL/GenBank/DDBJ databases">
        <title>Genomic Encyclopedia of Type Strains, Phase IV (KMG-IV): sequencing the most valuable type-strain genomes for metagenomic binning, comparative biology and taxonomic classification.</title>
        <authorList>
            <person name="Goeker M."/>
        </authorList>
    </citation>
    <scope>NUCLEOTIDE SEQUENCE [LARGE SCALE GENOMIC DNA]</scope>
    <source>
        <strain evidence="2 3">DSM 102238</strain>
    </source>
</reference>
<protein>
    <submittedName>
        <fullName evidence="2">Uncharacterized protein</fullName>
    </submittedName>
</protein>
<evidence type="ECO:0000313" key="2">
    <source>
        <dbReference type="EMBL" id="MBB4000764.1"/>
    </source>
</evidence>
<dbReference type="RefSeq" id="WP_246393579.1">
    <property type="nucleotide sequence ID" value="NZ_JACIEK010000029.1"/>
</dbReference>
<feature type="compositionally biased region" description="Basic and acidic residues" evidence="1">
    <location>
        <begin position="1"/>
        <end position="11"/>
    </location>
</feature>
<accession>A0A7W6H8V8</accession>